<dbReference type="RefSeq" id="WP_379786886.1">
    <property type="nucleotide sequence ID" value="NZ_JBHSHL010000001.1"/>
</dbReference>
<proteinExistence type="predicted"/>
<organism evidence="2 3">
    <name type="scientific">Filifactor villosus</name>
    <dbReference type="NCBI Taxonomy" id="29374"/>
    <lineage>
        <taxon>Bacteria</taxon>
        <taxon>Bacillati</taxon>
        <taxon>Bacillota</taxon>
        <taxon>Clostridia</taxon>
        <taxon>Peptostreptococcales</taxon>
        <taxon>Filifactoraceae</taxon>
        <taxon>Filifactor</taxon>
    </lineage>
</organism>
<dbReference type="InterPro" id="IPR010359">
    <property type="entry name" value="IrrE_HExxH"/>
</dbReference>
<reference evidence="3" key="1">
    <citation type="journal article" date="2019" name="Int. J. Syst. Evol. Microbiol.">
        <title>The Global Catalogue of Microorganisms (GCM) 10K type strain sequencing project: providing services to taxonomists for standard genome sequencing and annotation.</title>
        <authorList>
            <consortium name="The Broad Institute Genomics Platform"/>
            <consortium name="The Broad Institute Genome Sequencing Center for Infectious Disease"/>
            <person name="Wu L."/>
            <person name="Ma J."/>
        </authorList>
    </citation>
    <scope>NUCLEOTIDE SEQUENCE [LARGE SCALE GENOMIC DNA]</scope>
    <source>
        <strain evidence="3">CCUG 46385</strain>
    </source>
</reference>
<evidence type="ECO:0000313" key="2">
    <source>
        <dbReference type="EMBL" id="MFC4803453.1"/>
    </source>
</evidence>
<dbReference type="Proteomes" id="UP001595916">
    <property type="component" value="Unassembled WGS sequence"/>
</dbReference>
<accession>A0ABV9QHZ0</accession>
<keyword evidence="3" id="KW-1185">Reference proteome</keyword>
<dbReference type="Pfam" id="PF06114">
    <property type="entry name" value="Peptidase_M78"/>
    <property type="match status" value="1"/>
</dbReference>
<feature type="domain" description="IrrE N-terminal-like" evidence="1">
    <location>
        <begin position="224"/>
        <end position="276"/>
    </location>
</feature>
<evidence type="ECO:0000313" key="3">
    <source>
        <dbReference type="Proteomes" id="UP001595916"/>
    </source>
</evidence>
<gene>
    <name evidence="2" type="ORF">ACFO4R_00010</name>
</gene>
<sequence>MQQAINEVPVEVLLPEKKDWNEDIKEKKYQMEQAQMKEHFEKIKEQARAILCDPVLLKEYTEFAKKFNNYTLHNLLFLHQQNPDAQFVRSRGAFRKDGLSIRKEEIHKALNVFAPVIKQYFFDEKNNPKSLSLATEKEKELIEKKKIKLYTKREFKTVPVYDITQTNAQKKDYPRILHKEKDLLSENSKLDPDRTLISMVNALRREGYQVDVENLSNPDLRIGKKGYTNAEDRIVLNMYDTPESKLKTLFHEYAHCILHKDLKDRNDTICEFEAETSSYLALQKYGIVSKVDSPLYIQTYGESIFELLDQNVNDREFSSIDILKNIQSCEEKMSEFFKKNMVLKEVADYNPETEKVEIGKIYACVFNQDNKPDRLIASADFKQSGIEKVYEKAKELFEKNQHTELFCLKDGELFFDSPSKRNFQENKETYAKNMLNGLYRVPPGEVRSTLLNLSDRYHLDLEKLYDSMKVEHKEQAQLFSMKL</sequence>
<evidence type="ECO:0000259" key="1">
    <source>
        <dbReference type="Pfam" id="PF06114"/>
    </source>
</evidence>
<comment type="caution">
    <text evidence="2">The sequence shown here is derived from an EMBL/GenBank/DDBJ whole genome shotgun (WGS) entry which is preliminary data.</text>
</comment>
<protein>
    <submittedName>
        <fullName evidence="2">ImmA/IrrE family metallo-endopeptidase</fullName>
    </submittedName>
</protein>
<dbReference type="EMBL" id="JBHSHL010000001">
    <property type="protein sequence ID" value="MFC4803453.1"/>
    <property type="molecule type" value="Genomic_DNA"/>
</dbReference>
<name>A0ABV9QHZ0_9FIRM</name>